<evidence type="ECO:0000256" key="3">
    <source>
        <dbReference type="ARBA" id="ARBA00022822"/>
    </source>
</evidence>
<evidence type="ECO:0000313" key="8">
    <source>
        <dbReference type="Proteomes" id="UP000574133"/>
    </source>
</evidence>
<reference evidence="7 8" key="1">
    <citation type="submission" date="2020-08" db="EMBL/GenBank/DDBJ databases">
        <title>Cohnella phylogeny.</title>
        <authorList>
            <person name="Dunlap C."/>
        </authorList>
    </citation>
    <scope>NUCLEOTIDE SEQUENCE [LARGE SCALE GENOMIC DNA]</scope>
    <source>
        <strain evidence="7 8">DSM 103658</strain>
    </source>
</reference>
<dbReference type="InterPro" id="IPR017459">
    <property type="entry name" value="Glycosyl_Trfase_fam3_N_dom"/>
</dbReference>
<keyword evidence="2 7" id="KW-0808">Transferase</keyword>
<dbReference type="Pfam" id="PF00591">
    <property type="entry name" value="Glycos_transf_3"/>
    <property type="match status" value="1"/>
</dbReference>
<feature type="domain" description="Glycosyl transferase family 3 N-terminal" evidence="6">
    <location>
        <begin position="4"/>
        <end position="68"/>
    </location>
</feature>
<dbReference type="PANTHER" id="PTHR43285">
    <property type="entry name" value="ANTHRANILATE PHOSPHORIBOSYLTRANSFERASE"/>
    <property type="match status" value="1"/>
</dbReference>
<evidence type="ECO:0000259" key="6">
    <source>
        <dbReference type="Pfam" id="PF02885"/>
    </source>
</evidence>
<evidence type="ECO:0000256" key="2">
    <source>
        <dbReference type="ARBA" id="ARBA00022679"/>
    </source>
</evidence>
<dbReference type="InterPro" id="IPR005940">
    <property type="entry name" value="Anthranilate_Pribosyl_Tfrase"/>
</dbReference>
<dbReference type="Pfam" id="PF02885">
    <property type="entry name" value="Glycos_trans_3N"/>
    <property type="match status" value="1"/>
</dbReference>
<feature type="domain" description="Glycosyl transferase family 3" evidence="5">
    <location>
        <begin position="87"/>
        <end position="327"/>
    </location>
</feature>
<dbReference type="Gene3D" id="3.40.1030.10">
    <property type="entry name" value="Nucleoside phosphorylase/phosphoribosyltransferase catalytic domain"/>
    <property type="match status" value="1"/>
</dbReference>
<gene>
    <name evidence="7" type="ORF">H4Q31_06195</name>
</gene>
<dbReference type="GO" id="GO:0004048">
    <property type="term" value="F:anthranilate phosphoribosyltransferase activity"/>
    <property type="evidence" value="ECO:0007669"/>
    <property type="project" value="InterPro"/>
</dbReference>
<protein>
    <submittedName>
        <fullName evidence="7">Anthranilate phosphoribosyltransferase</fullName>
    </submittedName>
</protein>
<keyword evidence="3" id="KW-0822">Tryptophan biosynthesis</keyword>
<dbReference type="Proteomes" id="UP000574133">
    <property type="component" value="Unassembled WGS sequence"/>
</dbReference>
<dbReference type="AlphaFoldDB" id="A0A841TCF4"/>
<dbReference type="GO" id="GO:0000162">
    <property type="term" value="P:L-tryptophan biosynthetic process"/>
    <property type="evidence" value="ECO:0007669"/>
    <property type="project" value="UniProtKB-KW"/>
</dbReference>
<dbReference type="InterPro" id="IPR036320">
    <property type="entry name" value="Glycosyl_Trfase_fam3_N_dom_sf"/>
</dbReference>
<dbReference type="GO" id="GO:0005829">
    <property type="term" value="C:cytosol"/>
    <property type="evidence" value="ECO:0007669"/>
    <property type="project" value="TreeGrafter"/>
</dbReference>
<dbReference type="RefSeq" id="WP_185178204.1">
    <property type="nucleotide sequence ID" value="NZ_CBCSEP010000008.1"/>
</dbReference>
<dbReference type="PANTHER" id="PTHR43285:SF2">
    <property type="entry name" value="ANTHRANILATE PHOSPHORIBOSYLTRANSFERASE"/>
    <property type="match status" value="1"/>
</dbReference>
<dbReference type="InterPro" id="IPR035902">
    <property type="entry name" value="Nuc_phospho_transferase"/>
</dbReference>
<dbReference type="SUPFAM" id="SSF52418">
    <property type="entry name" value="Nucleoside phosphorylase/phosphoribosyltransferase catalytic domain"/>
    <property type="match status" value="1"/>
</dbReference>
<proteinExistence type="predicted"/>
<evidence type="ECO:0000256" key="1">
    <source>
        <dbReference type="ARBA" id="ARBA00022676"/>
    </source>
</evidence>
<keyword evidence="4" id="KW-0057">Aromatic amino acid biosynthesis</keyword>
<dbReference type="SUPFAM" id="SSF47648">
    <property type="entry name" value="Nucleoside phosphorylase/phosphoribosyltransferase N-terminal domain"/>
    <property type="match status" value="1"/>
</dbReference>
<keyword evidence="1 7" id="KW-0328">Glycosyltransferase</keyword>
<keyword evidence="3" id="KW-0028">Amino-acid biosynthesis</keyword>
<evidence type="ECO:0000259" key="5">
    <source>
        <dbReference type="Pfam" id="PF00591"/>
    </source>
</evidence>
<accession>A0A841TCF4</accession>
<evidence type="ECO:0000313" key="7">
    <source>
        <dbReference type="EMBL" id="MBB6676920.1"/>
    </source>
</evidence>
<dbReference type="Gene3D" id="1.20.970.10">
    <property type="entry name" value="Transferase, Pyrimidine Nucleoside Phosphorylase, Chain C"/>
    <property type="match status" value="1"/>
</dbReference>
<name>A0A841TCF4_9BACL</name>
<sequence>MIKLLKEVARGKRGARDLTYDEALEAAEAILSLEATPAQIGAFFIAERIKLESVEELEAFVHVCRRNAVRAEPRGGIDCAGPYDGRKNSFYATFPASFLLAAAGLPVTLHGSASLPPKWGITLQDLIASAGVDPAGLTRDQSLRAAELSGVLYVSSEAWCPPLGRLRPIREELGMRTVLNTAEKLIDYGGSPYLAFGIYHNTVFDRLSRLLLKLGYRRAAIVQGSEGSEDLFIDRPTRVYLVENGEFRLQIVDPESYGIESPVPEKAWTPAEQLSVSEAVLRGEAEMAFTNQVLLNGAARLFLAERVGSIEEGLYTCKALLDNGSAYTAYLAWREAMLAGDAAAQQS</sequence>
<evidence type="ECO:0000256" key="4">
    <source>
        <dbReference type="ARBA" id="ARBA00023141"/>
    </source>
</evidence>
<dbReference type="InterPro" id="IPR000312">
    <property type="entry name" value="Glycosyl_Trfase_fam3"/>
</dbReference>
<comment type="caution">
    <text evidence="7">The sequence shown here is derived from an EMBL/GenBank/DDBJ whole genome shotgun (WGS) entry which is preliminary data.</text>
</comment>
<dbReference type="EMBL" id="JACJVN010000024">
    <property type="protein sequence ID" value="MBB6676920.1"/>
    <property type="molecule type" value="Genomic_DNA"/>
</dbReference>
<organism evidence="7 8">
    <name type="scientific">Cohnella lubricantis</name>
    <dbReference type="NCBI Taxonomy" id="2163172"/>
    <lineage>
        <taxon>Bacteria</taxon>
        <taxon>Bacillati</taxon>
        <taxon>Bacillota</taxon>
        <taxon>Bacilli</taxon>
        <taxon>Bacillales</taxon>
        <taxon>Paenibacillaceae</taxon>
        <taxon>Cohnella</taxon>
    </lineage>
</organism>
<keyword evidence="8" id="KW-1185">Reference proteome</keyword>